<keyword evidence="1" id="KW-0378">Hydrolase</keyword>
<dbReference type="InterPro" id="IPR015797">
    <property type="entry name" value="NUDIX_hydrolase-like_dom_sf"/>
</dbReference>
<dbReference type="GO" id="GO:0016787">
    <property type="term" value="F:hydrolase activity"/>
    <property type="evidence" value="ECO:0007669"/>
    <property type="project" value="UniProtKB-KW"/>
</dbReference>
<evidence type="ECO:0000256" key="1">
    <source>
        <dbReference type="ARBA" id="ARBA00022801"/>
    </source>
</evidence>
<proteinExistence type="predicted"/>
<protein>
    <recommendedName>
        <fullName evidence="2">Nudix hydrolase domain-containing protein</fullName>
    </recommendedName>
</protein>
<reference evidence="3" key="1">
    <citation type="submission" date="2021-01" db="EMBL/GenBank/DDBJ databases">
        <authorList>
            <person name="Corre E."/>
            <person name="Pelletier E."/>
            <person name="Niang G."/>
            <person name="Scheremetjew M."/>
            <person name="Finn R."/>
            <person name="Kale V."/>
            <person name="Holt S."/>
            <person name="Cochrane G."/>
            <person name="Meng A."/>
            <person name="Brown T."/>
            <person name="Cohen L."/>
        </authorList>
    </citation>
    <scope>NUCLEOTIDE SEQUENCE</scope>
    <source>
        <strain evidence="3">CCAP979/52</strain>
    </source>
</reference>
<dbReference type="Gene3D" id="3.90.79.10">
    <property type="entry name" value="Nucleoside Triphosphate Pyrophosphohydrolase"/>
    <property type="match status" value="1"/>
</dbReference>
<evidence type="ECO:0000313" key="3">
    <source>
        <dbReference type="EMBL" id="CAD8631448.1"/>
    </source>
</evidence>
<dbReference type="InterPro" id="IPR000086">
    <property type="entry name" value="NUDIX_hydrolase_dom"/>
</dbReference>
<gene>
    <name evidence="3" type="ORF">CCUR1050_LOCUS9128</name>
</gene>
<dbReference type="PROSITE" id="PS00893">
    <property type="entry name" value="NUDIX_BOX"/>
    <property type="match status" value="1"/>
</dbReference>
<sequence length="175" mass="19531">MAKYASLVVLSHDSKVLLLLRGRTAPWKPLMWDIPGGAQEGDEEILETALRELREEAGPAVYNLVASRRGSVQCIGSANYDENTPDCFNVTYFCIKLDCEPEVKLGIVVDEGKTLCRNTATSKTEWLANDKPFPDGFEPVLEHEEYKWCTIRDLPPQDQVAVDLSFVLKAAETVV</sequence>
<organism evidence="3">
    <name type="scientific">Cryptomonas curvata</name>
    <dbReference type="NCBI Taxonomy" id="233186"/>
    <lineage>
        <taxon>Eukaryota</taxon>
        <taxon>Cryptophyceae</taxon>
        <taxon>Cryptomonadales</taxon>
        <taxon>Cryptomonadaceae</taxon>
        <taxon>Cryptomonas</taxon>
    </lineage>
</organism>
<dbReference type="PANTHER" id="PTHR43736:SF1">
    <property type="entry name" value="DIHYDRONEOPTERIN TRIPHOSPHATE DIPHOSPHATASE"/>
    <property type="match status" value="1"/>
</dbReference>
<dbReference type="SUPFAM" id="SSF55811">
    <property type="entry name" value="Nudix"/>
    <property type="match status" value="1"/>
</dbReference>
<feature type="domain" description="Nudix hydrolase" evidence="2">
    <location>
        <begin position="1"/>
        <end position="172"/>
    </location>
</feature>
<dbReference type="CDD" id="cd02883">
    <property type="entry name" value="NUDIX_Hydrolase"/>
    <property type="match status" value="1"/>
</dbReference>
<dbReference type="InterPro" id="IPR020084">
    <property type="entry name" value="NUDIX_hydrolase_CS"/>
</dbReference>
<evidence type="ECO:0000259" key="2">
    <source>
        <dbReference type="PROSITE" id="PS51462"/>
    </source>
</evidence>
<dbReference type="PANTHER" id="PTHR43736">
    <property type="entry name" value="ADP-RIBOSE PYROPHOSPHATASE"/>
    <property type="match status" value="1"/>
</dbReference>
<dbReference type="Pfam" id="PF00293">
    <property type="entry name" value="NUDIX"/>
    <property type="match status" value="1"/>
</dbReference>
<name>A0A7S0M4W9_9CRYP</name>
<accession>A0A7S0M4W9</accession>
<dbReference type="AlphaFoldDB" id="A0A7S0M4W9"/>
<dbReference type="EMBL" id="HBEZ01016463">
    <property type="protein sequence ID" value="CAD8631448.1"/>
    <property type="molecule type" value="Transcribed_RNA"/>
</dbReference>
<dbReference type="PROSITE" id="PS51462">
    <property type="entry name" value="NUDIX"/>
    <property type="match status" value="1"/>
</dbReference>